<evidence type="ECO:0000259" key="11">
    <source>
        <dbReference type="PROSITE" id="PS50075"/>
    </source>
</evidence>
<dbReference type="PANTHER" id="PTHR43775">
    <property type="entry name" value="FATTY ACID SYNTHASE"/>
    <property type="match status" value="1"/>
</dbReference>
<dbReference type="SUPFAM" id="SSF47336">
    <property type="entry name" value="ACP-like"/>
    <property type="match status" value="1"/>
</dbReference>
<dbReference type="InterPro" id="IPR020843">
    <property type="entry name" value="ER"/>
</dbReference>
<accession>A0A8H4UGM8</accession>
<evidence type="ECO:0000256" key="4">
    <source>
        <dbReference type="ARBA" id="ARBA00022679"/>
    </source>
</evidence>
<reference evidence="14" key="1">
    <citation type="journal article" date="2020" name="BMC Genomics">
        <title>Correction to: Identification and distribution of gene clusters required for synthesis of sphingolipid metabolism inhibitors in diverse species of the filamentous fungus Fusarium.</title>
        <authorList>
            <person name="Kim H.S."/>
            <person name="Lohmar J.M."/>
            <person name="Busman M."/>
            <person name="Brown D.W."/>
            <person name="Naumann T.A."/>
            <person name="Divon H.H."/>
            <person name="Lysoe E."/>
            <person name="Uhlig S."/>
            <person name="Proctor R.H."/>
        </authorList>
    </citation>
    <scope>NUCLEOTIDE SEQUENCE</scope>
    <source>
        <strain evidence="14">NRRL 22465</strain>
    </source>
</reference>
<dbReference type="SUPFAM" id="SSF50129">
    <property type="entry name" value="GroES-like"/>
    <property type="match status" value="1"/>
</dbReference>
<keyword evidence="5" id="KW-0521">NADP</keyword>
<dbReference type="SMART" id="SM00825">
    <property type="entry name" value="PKS_KS"/>
    <property type="match status" value="1"/>
</dbReference>
<dbReference type="Pfam" id="PF23114">
    <property type="entry name" value="NAD-bd_HRPKS_sdrA"/>
    <property type="match status" value="1"/>
</dbReference>
<dbReference type="SUPFAM" id="SSF53335">
    <property type="entry name" value="S-adenosyl-L-methionine-dependent methyltransferases"/>
    <property type="match status" value="1"/>
</dbReference>
<dbReference type="PANTHER" id="PTHR43775:SF29">
    <property type="entry name" value="ASPERFURANONE POLYKETIDE SYNTHASE AFOG-RELATED"/>
    <property type="match status" value="1"/>
</dbReference>
<dbReference type="InterPro" id="IPR014043">
    <property type="entry name" value="Acyl_transferase_dom"/>
</dbReference>
<feature type="region of interest" description="Disordered" evidence="10">
    <location>
        <begin position="1126"/>
        <end position="1151"/>
    </location>
</feature>
<evidence type="ECO:0000259" key="13">
    <source>
        <dbReference type="PROSITE" id="PS52019"/>
    </source>
</evidence>
<dbReference type="Proteomes" id="UP000635477">
    <property type="component" value="Unassembled WGS sequence"/>
</dbReference>
<dbReference type="Pfam" id="PF08659">
    <property type="entry name" value="KR"/>
    <property type="match status" value="1"/>
</dbReference>
<dbReference type="Pfam" id="PF14765">
    <property type="entry name" value="PS-DH"/>
    <property type="match status" value="1"/>
</dbReference>
<dbReference type="Gene3D" id="3.40.50.150">
    <property type="entry name" value="Vaccinia Virus protein VP39"/>
    <property type="match status" value="1"/>
</dbReference>
<dbReference type="GO" id="GO:1901336">
    <property type="term" value="P:lactone biosynthetic process"/>
    <property type="evidence" value="ECO:0007669"/>
    <property type="project" value="UniProtKB-ARBA"/>
</dbReference>
<dbReference type="InterPro" id="IPR016035">
    <property type="entry name" value="Acyl_Trfase/lysoPLipase"/>
</dbReference>
<keyword evidence="15" id="KW-1185">Reference proteome</keyword>
<dbReference type="GO" id="GO:0004312">
    <property type="term" value="F:fatty acid synthase activity"/>
    <property type="evidence" value="ECO:0007669"/>
    <property type="project" value="TreeGrafter"/>
</dbReference>
<dbReference type="SMART" id="SM00827">
    <property type="entry name" value="PKS_AT"/>
    <property type="match status" value="1"/>
</dbReference>
<evidence type="ECO:0000256" key="7">
    <source>
        <dbReference type="ARBA" id="ARBA00023268"/>
    </source>
</evidence>
<dbReference type="InterPro" id="IPR032821">
    <property type="entry name" value="PKS_assoc"/>
</dbReference>
<evidence type="ECO:0000256" key="9">
    <source>
        <dbReference type="PROSITE-ProRule" id="PRU01363"/>
    </source>
</evidence>
<dbReference type="SMART" id="SM00829">
    <property type="entry name" value="PKS_ER"/>
    <property type="match status" value="1"/>
</dbReference>
<dbReference type="Pfam" id="PF08242">
    <property type="entry name" value="Methyltransf_12"/>
    <property type="match status" value="1"/>
</dbReference>
<dbReference type="InterPro" id="IPR016036">
    <property type="entry name" value="Malonyl_transacylase_ACP-bd"/>
</dbReference>
<sequence>MAMSNGTVEDAGALTNDLSGASYPTASAMGDIDVMNGHASTPATTPIAIIGLGCRFPGDATSPEKFWELVSEGRGAWSEIPKDRFNAASFQHPEPSKIGSVSGKRMGHGAVQAEELQPTHEDVSLFDASFFNLSAEVAASMDPQTRLQLETVFEAAEDAGITLSQLAGSQTSVFAALWVREYHDSMMRRPESLARYYLTGNGGAMASNRVSHFFDLRGASATIDTACSSSITALHLACQSLRTGDSTMSIVGGVNLILNPDMFIALSTLGMAGTQGRSYSFDQRAEGFGRGEGVAALLLKPLEDALRDGDPIRAVIRETALNQDGRTPTITSPSQEAQEELIRVCYKRAGLDPLDTAYVETHGTGTMVGDSIEAGAIGEVLGKGRPAEKPLVIGSVKSNIGHLEAASGLAAVVKVALALEHGFIPPNYDFVQESHKIPFRDLGIRVAAELQQWPTHLPRRASINSFGYGGSNSHVIMEAVEYHLPGANGCIKGSELDGSALGNGSSHKPASGRFIFPISARDEAGVKTMMSRLNEFLQDKGQHSDLQSLAYTLAERRERFSWTAAPQAADMQELIESLGSRALKPVLSRAAPKLGFVFNGQGAQWFAMGRELMGAYPVFDQCLDKADSHLQSLGCNWSLKEELCRDKQSSRVNDTQLSIPLCVALQIALVVLLDSWNIKPTAVTGHSSGEISAAFAAGALNLGSAMAASYFRGLITARDLVTDKSVSGSMMAVGLGPEAVQPYLDSTKSGAVVIACVNSPASVTLSGDTSGVEELEALFKANEVFARKLVVPVAYHSHHMNRLADNYQAVLETNMQMNSTLNSVAFASPVTGSWISESQDLGPAHWVKNMLQPVLFAQSFHCMCIDESTTDADSQEATRNIDIVVEIGPHGALAGPIRQCLSASEQLKDKGIGYVSCLTRGVDAIRTMQGLAAELLGKGYRVDLRAINFPKGAQNVSVLRLPSYAWNHSTSLWLEPRQNRDYRLRKHAVHDLLGVMVPGCNPSAPSWRHQILLSEIPWVRDHVVDNEIVYPAAGMMAMAIEGLRQLSDNEEHIEGYLIHDVEITNAAIVPDTPQGLELRLFLGDVDNKNLGSDCRNFTIFAVPQQGDWIECCRGLIGLHTGAARDSLPSGLAVPPPTKAADSEPEGEEVQSDQLFEQLQSVSLRYGKTFRNLDKIRRGQGRSRVTFHVADSASTMPRGFQSKHIIHPTTLDSVLQGAFTVVTPEQSNAMGGSVPRSIQSLYVSANISTALGHRFLARNKLLDAGSKGFEASMVVSDVDATCDALPVVLEVTNIRYQALGSSITASNLQSTSNLSLRTEWVHDMSIIGTEAYKLSLQGRISQQEVLLLEDLKRASAYFIHDILQRLTQEDIDQLEWHHKVMYEWLLYQQDLATKNEMAPRSSTWARAKPGIKQRLWDQVAASSVNGEMLVRIGKNLLGIMRRQITPLELMMEGKLLYKYYEKLLRVNRSFDQVEQIVQTFSHACPRPRVLEIGGGTGSATGPTLRAMSSGADGAHDEPRLSRYDFTDVSPGFLEAAHDKFAPWAHLMTFKTLDIENDPEQQGFELESYDLVIACQVLHATKDMAHTLTNVHKLLKPGGKLIMVETTQDAVDVQLVFGTVPGWWLSTEPERRYSPNMPVSMWADILGRTGFSGVDLAVNDCEDQRNYAISVIVSTALPTATAEYPPAVALVHGPTSPSQNWLESLQSCLGSKTGVKPSVTSLGEFVPDGTVAIFLAEVEAPVLDGIDAPTFNAIKRILNDSKGCLWLSRGASVKSAFPERALHIGLLRTRRLEDTVKRYAAMDLDSKDPAWSDSSIAHIADYFAQAFNYATDKSAIDFEVAVRGHDLLLPRVTPDNLESMNAQPNSNLSHLSPEPQPFGASSDRALHLDMRTPGGLDNMAFVENESRGEHLDSDFVEIEAKVFGINSRDAVFALEKPGDAPISFECSGIVTRVGSAGSPSDNNAHVPHDFQVGDRVCGFSTGHGRLGHKIRQHYTSMAKIPDDMSFEAGASIPIAFVTAYYSVLDKARLDKDERILIHSAAGAVGQAAIMLAQSVGAELFVTAGSHEKREFLRNVYGIQQDHIFSSHDVSFAAGVRAATKGYGVDVVLNTLAGELLHVSCEVMAPLGRLVDIGKHDIQRNKRMEMKVFDNAKSFMAVDIAKVAELQGRVVRRTLSKCIDLLKAQRVHPVQPLHVYPVSEAARAFQAVQEGKHTGKILVSTGAADVVPVLPVKKAVKLEPDVSYLLAGGLGGIGRSLVRWFVAHGARNILILSRSAASRIDSAELVKDMEGQGCRVVVKNCDIAAADDLSRALKESYSEIPPVKGVIQAAMALNDSVFEHMDHKQWSDATRPKVLGTRNLHNSLGVNLDFFVMLSSLTGVVGNASQGNYAAGGSFQDAFAAWRTAQGLAAVSIDLGTVKSIGYVAETEGVAARMQRAGYVPQEEEEVLGLVEAAIRTPLRQSSSRQSQVITGIGPYDHVGDVAWRKERRFANLLRASPTGNRAEVSGSSSNGRDRERLADLVSKARTLAEARDIVADGIADKLADMFMLPADEIDKSQGLAKYGVDSLVAVELRTWLSGRIQTEISIFDMLQSASLIAVAEKAAIRSQLVAKAGLVSNRESSCE</sequence>
<evidence type="ECO:0000256" key="10">
    <source>
        <dbReference type="SAM" id="MobiDB-lite"/>
    </source>
</evidence>
<evidence type="ECO:0008006" key="16">
    <source>
        <dbReference type="Google" id="ProtNLM"/>
    </source>
</evidence>
<dbReference type="InterPro" id="IPR036736">
    <property type="entry name" value="ACP-like_sf"/>
</dbReference>
<evidence type="ECO:0000256" key="5">
    <source>
        <dbReference type="ARBA" id="ARBA00022857"/>
    </source>
</evidence>
<feature type="domain" description="Carrier" evidence="11">
    <location>
        <begin position="2527"/>
        <end position="2604"/>
    </location>
</feature>
<feature type="domain" description="PKS/mFAS DH" evidence="13">
    <location>
        <begin position="990"/>
        <end position="1304"/>
    </location>
</feature>
<dbReference type="InterPro" id="IPR050091">
    <property type="entry name" value="PKS_NRPS_Biosynth_Enz"/>
</dbReference>
<feature type="region of interest" description="N-terminal hotdog fold" evidence="9">
    <location>
        <begin position="990"/>
        <end position="1123"/>
    </location>
</feature>
<keyword evidence="8" id="KW-0012">Acyltransferase</keyword>
<evidence type="ECO:0000256" key="1">
    <source>
        <dbReference type="ARBA" id="ARBA00005179"/>
    </source>
</evidence>
<dbReference type="Pfam" id="PF00109">
    <property type="entry name" value="ketoacyl-synt"/>
    <property type="match status" value="1"/>
</dbReference>
<dbReference type="Pfam" id="PF16197">
    <property type="entry name" value="KAsynt_C_assoc"/>
    <property type="match status" value="1"/>
</dbReference>
<evidence type="ECO:0000256" key="6">
    <source>
        <dbReference type="ARBA" id="ARBA00023002"/>
    </source>
</evidence>
<keyword evidence="2" id="KW-0596">Phosphopantetheine</keyword>
<dbReference type="Gene3D" id="3.40.47.10">
    <property type="match status" value="1"/>
</dbReference>
<dbReference type="PROSITE" id="PS52004">
    <property type="entry name" value="KS3_2"/>
    <property type="match status" value="1"/>
</dbReference>
<dbReference type="Pfam" id="PF13602">
    <property type="entry name" value="ADH_zinc_N_2"/>
    <property type="match status" value="1"/>
</dbReference>
<dbReference type="InterPro" id="IPR049900">
    <property type="entry name" value="PKS_mFAS_DH"/>
</dbReference>
<dbReference type="InterPro" id="IPR056501">
    <property type="entry name" value="NAD-bd_HRPKS_sdrA"/>
</dbReference>
<feature type="domain" description="Ketosynthase family 3 (KS3)" evidence="12">
    <location>
        <begin position="44"/>
        <end position="479"/>
    </location>
</feature>
<dbReference type="SMART" id="SM00823">
    <property type="entry name" value="PKS_PP"/>
    <property type="match status" value="1"/>
</dbReference>
<dbReference type="InterPro" id="IPR020841">
    <property type="entry name" value="PKS_Beta-ketoAc_synthase_dom"/>
</dbReference>
<feature type="compositionally biased region" description="Polar residues" evidence="10">
    <location>
        <begin position="1854"/>
        <end position="1868"/>
    </location>
</feature>
<protein>
    <recommendedName>
        <fullName evidence="16">Polyketide synthase</fullName>
    </recommendedName>
</protein>
<feature type="region of interest" description="Disordered" evidence="10">
    <location>
        <begin position="1853"/>
        <end position="1880"/>
    </location>
</feature>
<dbReference type="GO" id="GO:0030639">
    <property type="term" value="P:polyketide biosynthetic process"/>
    <property type="evidence" value="ECO:0007669"/>
    <property type="project" value="UniProtKB-ARBA"/>
</dbReference>
<dbReference type="InterPro" id="IPR014030">
    <property type="entry name" value="Ketoacyl_synth_N"/>
</dbReference>
<dbReference type="SUPFAM" id="SSF51735">
    <property type="entry name" value="NAD(P)-binding Rossmann-fold domains"/>
    <property type="match status" value="2"/>
</dbReference>
<dbReference type="CDD" id="cd05195">
    <property type="entry name" value="enoyl_red"/>
    <property type="match status" value="1"/>
</dbReference>
<dbReference type="SUPFAM" id="SSF53901">
    <property type="entry name" value="Thiolase-like"/>
    <property type="match status" value="1"/>
</dbReference>
<dbReference type="Gene3D" id="3.90.180.10">
    <property type="entry name" value="Medium-chain alcohol dehydrogenases, catalytic domain"/>
    <property type="match status" value="1"/>
</dbReference>
<dbReference type="InterPro" id="IPR016039">
    <property type="entry name" value="Thiolase-like"/>
</dbReference>
<dbReference type="InterPro" id="IPR001227">
    <property type="entry name" value="Ac_transferase_dom_sf"/>
</dbReference>
<dbReference type="CDD" id="cd00833">
    <property type="entry name" value="PKS"/>
    <property type="match status" value="1"/>
</dbReference>
<dbReference type="Gene3D" id="1.10.1200.10">
    <property type="entry name" value="ACP-like"/>
    <property type="match status" value="1"/>
</dbReference>
<dbReference type="InterPro" id="IPR011032">
    <property type="entry name" value="GroES-like_sf"/>
</dbReference>
<dbReference type="SUPFAM" id="SSF52151">
    <property type="entry name" value="FabD/lysophospholipase-like"/>
    <property type="match status" value="1"/>
</dbReference>
<dbReference type="CDD" id="cd02440">
    <property type="entry name" value="AdoMet_MTases"/>
    <property type="match status" value="1"/>
</dbReference>
<dbReference type="Gene3D" id="3.30.70.3290">
    <property type="match status" value="1"/>
</dbReference>
<feature type="region of interest" description="C-terminal hotdog fold" evidence="9">
    <location>
        <begin position="1144"/>
        <end position="1304"/>
    </location>
</feature>
<dbReference type="EMBL" id="JABEYC010000584">
    <property type="protein sequence ID" value="KAF4975976.1"/>
    <property type="molecule type" value="Genomic_DNA"/>
</dbReference>
<dbReference type="InterPro" id="IPR049552">
    <property type="entry name" value="PKS_DH_N"/>
</dbReference>
<evidence type="ECO:0000313" key="14">
    <source>
        <dbReference type="EMBL" id="KAF4975976.1"/>
    </source>
</evidence>
<dbReference type="InterPro" id="IPR057326">
    <property type="entry name" value="KR_dom"/>
</dbReference>
<evidence type="ECO:0000256" key="2">
    <source>
        <dbReference type="ARBA" id="ARBA00022450"/>
    </source>
</evidence>
<feature type="active site" description="Proton donor; for dehydratase activity" evidence="9">
    <location>
        <position position="1211"/>
    </location>
</feature>
<proteinExistence type="predicted"/>
<dbReference type="InterPro" id="IPR036291">
    <property type="entry name" value="NAD(P)-bd_dom_sf"/>
</dbReference>
<dbReference type="Pfam" id="PF02801">
    <property type="entry name" value="Ketoacyl-synt_C"/>
    <property type="match status" value="1"/>
</dbReference>
<dbReference type="SMART" id="SM00822">
    <property type="entry name" value="PKS_KR"/>
    <property type="match status" value="1"/>
</dbReference>
<dbReference type="InterPro" id="IPR013968">
    <property type="entry name" value="PKS_KR"/>
</dbReference>
<dbReference type="PROSITE" id="PS50075">
    <property type="entry name" value="CARRIER"/>
    <property type="match status" value="1"/>
</dbReference>
<dbReference type="Gene3D" id="3.10.129.110">
    <property type="entry name" value="Polyketide synthase dehydratase"/>
    <property type="match status" value="1"/>
</dbReference>
<dbReference type="InterPro" id="IPR049551">
    <property type="entry name" value="PKS_DH_C"/>
</dbReference>
<dbReference type="GO" id="GO:0031177">
    <property type="term" value="F:phosphopantetheine binding"/>
    <property type="evidence" value="ECO:0007669"/>
    <property type="project" value="InterPro"/>
</dbReference>
<dbReference type="Gene3D" id="3.40.50.720">
    <property type="entry name" value="NAD(P)-binding Rossmann-like Domain"/>
    <property type="match status" value="1"/>
</dbReference>
<keyword evidence="4" id="KW-0808">Transferase</keyword>
<keyword evidence="7" id="KW-0511">Multifunctional enzyme</keyword>
<organism evidence="14 15">
    <name type="scientific">Fusarium zealandicum</name>
    <dbReference type="NCBI Taxonomy" id="1053134"/>
    <lineage>
        <taxon>Eukaryota</taxon>
        <taxon>Fungi</taxon>
        <taxon>Dikarya</taxon>
        <taxon>Ascomycota</taxon>
        <taxon>Pezizomycotina</taxon>
        <taxon>Sordariomycetes</taxon>
        <taxon>Hypocreomycetidae</taxon>
        <taxon>Hypocreales</taxon>
        <taxon>Nectriaceae</taxon>
        <taxon>Fusarium</taxon>
        <taxon>Fusarium staphyleae species complex</taxon>
    </lineage>
</organism>
<evidence type="ECO:0000259" key="12">
    <source>
        <dbReference type="PROSITE" id="PS52004"/>
    </source>
</evidence>
<evidence type="ECO:0000256" key="3">
    <source>
        <dbReference type="ARBA" id="ARBA00022553"/>
    </source>
</evidence>
<dbReference type="Pfam" id="PF23297">
    <property type="entry name" value="ACP_SdgA_C"/>
    <property type="match status" value="1"/>
</dbReference>
<dbReference type="Gene3D" id="3.40.366.10">
    <property type="entry name" value="Malonyl-Coenzyme A Acyl Carrier Protein, domain 2"/>
    <property type="match status" value="1"/>
</dbReference>
<dbReference type="InterPro" id="IPR014031">
    <property type="entry name" value="Ketoacyl_synth_C"/>
</dbReference>
<dbReference type="InterPro" id="IPR029063">
    <property type="entry name" value="SAM-dependent_MTases_sf"/>
</dbReference>
<dbReference type="GO" id="GO:0006633">
    <property type="term" value="P:fatty acid biosynthetic process"/>
    <property type="evidence" value="ECO:0007669"/>
    <property type="project" value="TreeGrafter"/>
</dbReference>
<dbReference type="Pfam" id="PF21089">
    <property type="entry name" value="PKS_DH_N"/>
    <property type="match status" value="1"/>
</dbReference>
<comment type="caution">
    <text evidence="14">The sequence shown here is derived from an EMBL/GenBank/DDBJ whole genome shotgun (WGS) entry which is preliminary data.</text>
</comment>
<dbReference type="FunFam" id="3.40.50.720:FF:000209">
    <property type="entry name" value="Polyketide synthase Pks12"/>
    <property type="match status" value="1"/>
</dbReference>
<evidence type="ECO:0000256" key="8">
    <source>
        <dbReference type="ARBA" id="ARBA00023315"/>
    </source>
</evidence>
<dbReference type="PROSITE" id="PS52019">
    <property type="entry name" value="PKS_MFAS_DH"/>
    <property type="match status" value="1"/>
</dbReference>
<keyword evidence="3" id="KW-0597">Phosphoprotein</keyword>
<reference evidence="14" key="2">
    <citation type="submission" date="2020-05" db="EMBL/GenBank/DDBJ databases">
        <authorList>
            <person name="Kim H.-S."/>
            <person name="Proctor R.H."/>
            <person name="Brown D.W."/>
        </authorList>
    </citation>
    <scope>NUCLEOTIDE SEQUENCE</scope>
    <source>
        <strain evidence="14">NRRL 22465</strain>
    </source>
</reference>
<gene>
    <name evidence="14" type="ORF">FZEAL_7303</name>
</gene>
<dbReference type="InterPro" id="IPR006162">
    <property type="entry name" value="Ppantetheine_attach_site"/>
</dbReference>
<comment type="pathway">
    <text evidence="1">Secondary metabolite biosynthesis.</text>
</comment>
<dbReference type="InterPro" id="IPR013217">
    <property type="entry name" value="Methyltransf_12"/>
</dbReference>
<evidence type="ECO:0000313" key="15">
    <source>
        <dbReference type="Proteomes" id="UP000635477"/>
    </source>
</evidence>
<dbReference type="Pfam" id="PF00698">
    <property type="entry name" value="Acyl_transf_1"/>
    <property type="match status" value="1"/>
</dbReference>
<dbReference type="InterPro" id="IPR020807">
    <property type="entry name" value="PKS_DH"/>
</dbReference>
<dbReference type="OrthoDB" id="329835at2759"/>
<dbReference type="GO" id="GO:0016491">
    <property type="term" value="F:oxidoreductase activity"/>
    <property type="evidence" value="ECO:0007669"/>
    <property type="project" value="UniProtKB-KW"/>
</dbReference>
<dbReference type="SUPFAM" id="SSF55048">
    <property type="entry name" value="Probable ACP-binding domain of malonyl-CoA ACP transacylase"/>
    <property type="match status" value="1"/>
</dbReference>
<dbReference type="InterPro" id="IPR020806">
    <property type="entry name" value="PKS_PP-bd"/>
</dbReference>
<dbReference type="PROSITE" id="PS00012">
    <property type="entry name" value="PHOSPHOPANTETHEINE"/>
    <property type="match status" value="1"/>
</dbReference>
<name>A0A8H4UGM8_9HYPO</name>
<dbReference type="SMART" id="SM00826">
    <property type="entry name" value="PKS_DH"/>
    <property type="match status" value="1"/>
</dbReference>
<feature type="active site" description="Proton acceptor; for dehydratase activity" evidence="9">
    <location>
        <position position="1022"/>
    </location>
</feature>
<keyword evidence="6" id="KW-0560">Oxidoreductase</keyword>
<dbReference type="InterPro" id="IPR009081">
    <property type="entry name" value="PP-bd_ACP"/>
</dbReference>
<dbReference type="InterPro" id="IPR042104">
    <property type="entry name" value="PKS_dehydratase_sf"/>
</dbReference>